<proteinExistence type="predicted"/>
<dbReference type="EMBL" id="HBIP01009647">
    <property type="protein sequence ID" value="CAE0490264.1"/>
    <property type="molecule type" value="Transcribed_RNA"/>
</dbReference>
<evidence type="ECO:0000313" key="2">
    <source>
        <dbReference type="EMBL" id="CAE0490265.1"/>
    </source>
</evidence>
<dbReference type="AlphaFoldDB" id="A0A6S8IEZ3"/>
<dbReference type="EMBL" id="HBIP01009648">
    <property type="protein sequence ID" value="CAE0490265.1"/>
    <property type="molecule type" value="Transcribed_RNA"/>
</dbReference>
<protein>
    <submittedName>
        <fullName evidence="1">Uncharacterized protein</fullName>
    </submittedName>
</protein>
<sequence length="169" mass="19071">MTSLARFLPISWLRSAGLHDEDGSPLDAQQQSRALQFDHDLGKWFLKMEAQYNRMLRKHELAKALEYAGVACDSTFVIFDGESGKMQRKGVNGMYEQVVACIGELEKVASEAIDVGQWVHAMRSLRFMFIFSPDPNLEGFLSQLEEGLQNTTPIQDLPWASPEGRAGYR</sequence>
<name>A0A6S8IEZ3_DUNTE</name>
<evidence type="ECO:0000313" key="1">
    <source>
        <dbReference type="EMBL" id="CAE0490264.1"/>
    </source>
</evidence>
<reference evidence="1" key="1">
    <citation type="submission" date="2021-01" db="EMBL/GenBank/DDBJ databases">
        <authorList>
            <person name="Corre E."/>
            <person name="Pelletier E."/>
            <person name="Niang G."/>
            <person name="Scheremetjew M."/>
            <person name="Finn R."/>
            <person name="Kale V."/>
            <person name="Holt S."/>
            <person name="Cochrane G."/>
            <person name="Meng A."/>
            <person name="Brown T."/>
            <person name="Cohen L."/>
        </authorList>
    </citation>
    <scope>NUCLEOTIDE SEQUENCE</scope>
    <source>
        <strain evidence="1">CCMP1320</strain>
    </source>
</reference>
<accession>A0A6S8IEZ3</accession>
<organism evidence="1">
    <name type="scientific">Dunaliella tertiolecta</name>
    <name type="common">Green alga</name>
    <dbReference type="NCBI Taxonomy" id="3047"/>
    <lineage>
        <taxon>Eukaryota</taxon>
        <taxon>Viridiplantae</taxon>
        <taxon>Chlorophyta</taxon>
        <taxon>core chlorophytes</taxon>
        <taxon>Chlorophyceae</taxon>
        <taxon>CS clade</taxon>
        <taxon>Chlamydomonadales</taxon>
        <taxon>Dunaliellaceae</taxon>
        <taxon>Dunaliella</taxon>
    </lineage>
</organism>
<gene>
    <name evidence="1" type="ORF">DTER00134_LOCUS5336</name>
    <name evidence="2" type="ORF">DTER00134_LOCUS5337</name>
</gene>